<feature type="compositionally biased region" description="Basic and acidic residues" evidence="3">
    <location>
        <begin position="1150"/>
        <end position="1162"/>
    </location>
</feature>
<feature type="compositionally biased region" description="Basic and acidic residues" evidence="3">
    <location>
        <begin position="2516"/>
        <end position="2529"/>
    </location>
</feature>
<feature type="compositionally biased region" description="Basic and acidic residues" evidence="3">
    <location>
        <begin position="1744"/>
        <end position="1762"/>
    </location>
</feature>
<proteinExistence type="predicted"/>
<feature type="compositionally biased region" description="Polar residues" evidence="3">
    <location>
        <begin position="1029"/>
        <end position="1038"/>
    </location>
</feature>
<feature type="compositionally biased region" description="Basic and acidic residues" evidence="3">
    <location>
        <begin position="1125"/>
        <end position="1139"/>
    </location>
</feature>
<evidence type="ECO:0000256" key="1">
    <source>
        <dbReference type="ARBA" id="ARBA00022884"/>
    </source>
</evidence>
<feature type="compositionally biased region" description="Basic and acidic residues" evidence="3">
    <location>
        <begin position="1996"/>
        <end position="2074"/>
    </location>
</feature>
<gene>
    <name evidence="5" type="ORF">FSP39_013101</name>
</gene>
<evidence type="ECO:0000313" key="6">
    <source>
        <dbReference type="Proteomes" id="UP001186944"/>
    </source>
</evidence>
<protein>
    <recommendedName>
        <fullName evidence="4">RRM domain-containing protein</fullName>
    </recommendedName>
</protein>
<feature type="domain" description="RRM" evidence="4">
    <location>
        <begin position="478"/>
        <end position="550"/>
    </location>
</feature>
<feature type="compositionally biased region" description="Low complexity" evidence="3">
    <location>
        <begin position="1266"/>
        <end position="1277"/>
    </location>
</feature>
<feature type="region of interest" description="Disordered" evidence="3">
    <location>
        <begin position="83"/>
        <end position="294"/>
    </location>
</feature>
<dbReference type="FunFam" id="3.30.70.330:FF:000088">
    <property type="entry name" value="msx2-interacting protein-like isoform X1"/>
    <property type="match status" value="1"/>
</dbReference>
<feature type="compositionally biased region" description="Polar residues" evidence="3">
    <location>
        <begin position="1140"/>
        <end position="1149"/>
    </location>
</feature>
<feature type="compositionally biased region" description="Polar residues" evidence="3">
    <location>
        <begin position="99"/>
        <end position="109"/>
    </location>
</feature>
<feature type="compositionally biased region" description="Basic and acidic residues" evidence="3">
    <location>
        <begin position="110"/>
        <end position="124"/>
    </location>
</feature>
<feature type="compositionally biased region" description="Basic and acidic residues" evidence="3">
    <location>
        <begin position="2177"/>
        <end position="2191"/>
    </location>
</feature>
<dbReference type="EMBL" id="VSWD01000004">
    <property type="protein sequence ID" value="KAK3104914.1"/>
    <property type="molecule type" value="Genomic_DNA"/>
</dbReference>
<feature type="compositionally biased region" description="Basic and acidic residues" evidence="3">
    <location>
        <begin position="2571"/>
        <end position="2580"/>
    </location>
</feature>
<feature type="region of interest" description="Disordered" evidence="3">
    <location>
        <begin position="1664"/>
        <end position="2658"/>
    </location>
</feature>
<dbReference type="InterPro" id="IPR035979">
    <property type="entry name" value="RBD_domain_sf"/>
</dbReference>
<dbReference type="InterPro" id="IPR000504">
    <property type="entry name" value="RRM_dom"/>
</dbReference>
<comment type="caution">
    <text evidence="5">The sequence shown here is derived from an EMBL/GenBank/DDBJ whole genome shotgun (WGS) entry which is preliminary data.</text>
</comment>
<feature type="compositionally biased region" description="Polar residues" evidence="3">
    <location>
        <begin position="1339"/>
        <end position="1363"/>
    </location>
</feature>
<feature type="compositionally biased region" description="Basic and acidic residues" evidence="3">
    <location>
        <begin position="887"/>
        <end position="912"/>
    </location>
</feature>
<name>A0AA88YPN5_PINIB</name>
<feature type="compositionally biased region" description="Basic and acidic residues" evidence="3">
    <location>
        <begin position="2272"/>
        <end position="2297"/>
    </location>
</feature>
<feature type="compositionally biased region" description="Acidic residues" evidence="3">
    <location>
        <begin position="2398"/>
        <end position="2407"/>
    </location>
</feature>
<reference evidence="5" key="1">
    <citation type="submission" date="2019-08" db="EMBL/GenBank/DDBJ databases">
        <title>The improved chromosome-level genome for the pearl oyster Pinctada fucata martensii using PacBio sequencing and Hi-C.</title>
        <authorList>
            <person name="Zheng Z."/>
        </authorList>
    </citation>
    <scope>NUCLEOTIDE SEQUENCE</scope>
    <source>
        <strain evidence="5">ZZ-2019</strain>
        <tissue evidence="5">Adductor muscle</tissue>
    </source>
</reference>
<feature type="compositionally biased region" description="Basic and acidic residues" evidence="3">
    <location>
        <begin position="838"/>
        <end position="856"/>
    </location>
</feature>
<feature type="compositionally biased region" description="Polar residues" evidence="3">
    <location>
        <begin position="857"/>
        <end position="868"/>
    </location>
</feature>
<feature type="region of interest" description="Disordered" evidence="3">
    <location>
        <begin position="745"/>
        <end position="1363"/>
    </location>
</feature>
<feature type="compositionally biased region" description="Basic and acidic residues" evidence="3">
    <location>
        <begin position="2153"/>
        <end position="2171"/>
    </location>
</feature>
<feature type="compositionally biased region" description="Basic and acidic residues" evidence="3">
    <location>
        <begin position="962"/>
        <end position="985"/>
    </location>
</feature>
<feature type="region of interest" description="Disordered" evidence="3">
    <location>
        <begin position="1595"/>
        <end position="1639"/>
    </location>
</feature>
<dbReference type="Proteomes" id="UP001186944">
    <property type="component" value="Unassembled WGS sequence"/>
</dbReference>
<feature type="compositionally biased region" description="Basic and acidic residues" evidence="3">
    <location>
        <begin position="1803"/>
        <end position="1853"/>
    </location>
</feature>
<feature type="compositionally biased region" description="Polar residues" evidence="3">
    <location>
        <begin position="1242"/>
        <end position="1265"/>
    </location>
</feature>
<feature type="compositionally biased region" description="Basic and acidic residues" evidence="3">
    <location>
        <begin position="1069"/>
        <end position="1084"/>
    </location>
</feature>
<keyword evidence="1 2" id="KW-0694">RNA-binding</keyword>
<dbReference type="PROSITE" id="PS50102">
    <property type="entry name" value="RRM"/>
    <property type="match status" value="4"/>
</dbReference>
<feature type="compositionally biased region" description="Polar residues" evidence="3">
    <location>
        <begin position="1615"/>
        <end position="1626"/>
    </location>
</feature>
<feature type="compositionally biased region" description="Basic residues" evidence="3">
    <location>
        <begin position="206"/>
        <end position="221"/>
    </location>
</feature>
<feature type="compositionally biased region" description="Basic and acidic residues" evidence="3">
    <location>
        <begin position="2243"/>
        <end position="2263"/>
    </location>
</feature>
<sequence>MVRETRYLLVGNLPEKVSEEAVLDHFKRYGKIQSVKLHKKESEEGLSATVAFGDIKSASKAYGSENRIEGNLLTTEYSEGSVSGSAVTRIVEPPPVRPSSYSRQFPSRSKGSEDGESFEGRDFHYSPGQYEGRYSQGGGGGGGGYGEEGYQRGRPRERFVARGAFKQYDVRGGYHGRPSYKDQSSQDGFEKPKVPQSPAHSTSHSSSRHSSKRKRKKKKHVSRSESRSRSRSSSSSSSSRSSSDSSGSRSSSGSSRSSSHKRKSQSRSGHIKSYRTESQDSIGSDHGGSKSDLDKTRGVLIKNLPLRSSDTSLRDGLFHDFKKYGKINAVLVTGQGEDRYAIVSYRKTEDAEKAIHNTQGKVFFGMKIRTSLTDGIEVDDNELRPPEAELDEHHPKATRTLFVGNLEKDISNEELRERFSKFGTILDIDVKRQGAISAYAFVQFTDISSVVKVLRELEGEIWGSMKLKLGFGKSMPTTCVWLDNVDQTVQENFLCRQFMRYGQVSHGIIDRIRGRALVFFVNLEMAQYALNEMRNRILNNRKIIIDFASRDCQTEFYEKMEKTWPAKARDETLTRDVAGCIIVRAPMGSGRQHMTTEGVSTSSPTIKVPHSSGGVAEDGVDPGVDLTKRDSQEKSTEEQEEFHFKGFSACKSYEEYGRYPGGPPEGDFDQDLRAYQRERREHGSPSPSQYSDDPYGERYGKYFKYPESYRSGSPVSERAYEDFEYGKPRPDEKYFKERYPEMEFHDRHGYSPEGRSWSRSPTLGMPPKDSYGRNTPPTPMDDEMHDFSSHDNSPEGEAIGKYSEVKEKRRKSGDDFMINEADIAEINRASKYHAGYRKGQESPWRDERYDRKRSYDESFSNEFGQFEQSPHKLDRQISRGSKSSIADSRRDICQKVRKIESKITERLKKGKESSPSSGSSESGELTEGELTKLQSEKQLLLDKLKSLEKDSSNSDLEEGMIEEDRRKSSKRPRLESENPWEKSSKNELTNAKGHPKKSVSYDSTLSLRKQMDHLRKIDETKKTEEKNRNYASNASRTSVDAEGSEAEEFTAMLSPKEISASFKRRKKHETAEEKRSYRLKRGDEEMSSDNEENKNPSRTDSLSSNPVFRRMSSGHSSPRTPVAPHGHDPSGDVLRHSESDLSANEGHSSFTDDSKKKSESATKNHGHRSKHRQKEEHQPTVIPLGDDEPNSELSDPRSRNVISEQMSLPLPQFAELDLNVMMSPDAENSEERMKSESPCFSPPSSGSKNTNSPQRSPSESVSADSQEPIQPEYIPEEGTTNEVPSEDQLLGKTKEKSDFDSDDGFSDNSDHMDNFESDDKLSLEERIRRLDEKLRAVPTPSTSTKPVSDISASLSINSGSKGEACNSSLARTALYSKFRISKRQDASGNGIDNKAEGSDITHTVVPRKISIFDQDAKRLEQISEKYSPKTNLSSVEDTHVSMPVMTKAAVKEMPLATLPGSLTGRLGNSAAFPTLSVNTTTANQTGLKPEEMFSSPTSEISTPSPAFNSSQEKPIWQTENFTGSPHLVEPAVTAYSLVPKTNFSEQINNSGNLHSNSSKEDLISKPFVTPAVKKQMGLSNLSDANSVFTNSVVHEEKLHSPKESEKLSPKGDAKSSPNRNEQTVSPKLSPKPFSKMDSNVNSFVETNSSIKSDLISDLHTSDSNKLTNSMDKVNSHSVQSVNEPMEEDTPSILCDTKSNSAPRTKNMTRDSSISKVNGSKDHNKKVNETVEDVLGLNTPVLGKRKAELDEKPKSSSKDKSSSKETVLSVNMASESELSEKDDKTQEPDVKKVKLAKSESSSSEGEKVDGKNKVKNKDSQKKDKENKKKEACEDDLVKKEKNNGEKKDKDRDGSSSKGSASKTSSGSGEKTGSSSKSSSKSHDKSQAASKSSSVKAEDKVIKPSTDKNKSSKSEDKSKADGKSESKSKSDDKTKTEKSSDGTTKKQSDKKSEHKKEHKSSSSAKTSDVTKVKDKDKSAKDGQKGKSKDDQAAGSKSVKSEKTGHGNSDKSTKDGVNKNKKESSEKSKGEGCKPKEEQKERSQSFDSPSKSKDPPQQDTKERSQSMTESEKVKDKSNPSGSDTSKESTSKAAEGKQSSSDKTAKEDNKDKSGVKADDSSDRKSEVKAEQKTEQHTEAKSEQKTDSSENKSGNGDKSSDKSDKNGDKGGDKSGDKSGNSDGKHEMKGFGSDDRKHEKKKSSHSDSSKSFKKSEKSSSEKSEKSSSEKSEKSSSEKSQKSSSHKMPSKSEFDKDKDKSQKNDREKSKGHSSSSSLSEKEKEKKSKSSEKAKKVEKENKEVKTVSTSSSKKKPETPAVQTMKSPEYTKKPPVEDDFDWDAWQEPYVSMYDKVKRRSTIKDQERERERELEKTRERLDKLQEKRQNKKASKQKSGKPNFRSDYTESEFTDEDDITGKSKKKSSTSNNNKKKAPQIYSSSSESDYDFEEPLFPSQKKAQAKPKVQSIPKKKKKASILDIYSSDSEESSDSSFGIPRSVSKKKPKTPKRDQSMESDDVFGLKQKPVEIKKKPKKETPQKPSIKSPARKNFNEIFSSSDSDSDTDPAIQESPKPVQRSKSVKDKLDKPGNKIYSSSESDSMDEMFTPPKKMVLTESTKEKASKNIKTPKKHDNNNKKKPNNIFDDSRAVQGLGYHSNSIGDGSTYHW</sequence>
<feature type="compositionally biased region" description="Basic and acidic residues" evidence="3">
    <location>
        <begin position="1595"/>
        <end position="1613"/>
    </location>
</feature>
<feature type="domain" description="RRM" evidence="4">
    <location>
        <begin position="399"/>
        <end position="474"/>
    </location>
</feature>
<feature type="compositionally biased region" description="Basic and acidic residues" evidence="3">
    <location>
        <begin position="1009"/>
        <end position="1028"/>
    </location>
</feature>
<dbReference type="GO" id="GO:0003723">
    <property type="term" value="F:RNA binding"/>
    <property type="evidence" value="ECO:0007669"/>
    <property type="project" value="UniProtKB-UniRule"/>
</dbReference>
<feature type="compositionally biased region" description="Basic and acidic residues" evidence="3">
    <location>
        <begin position="626"/>
        <end position="642"/>
    </location>
</feature>
<feature type="compositionally biased region" description="Basic and acidic residues" evidence="3">
    <location>
        <begin position="2352"/>
        <end position="2378"/>
    </location>
</feature>
<dbReference type="SMART" id="SM00360">
    <property type="entry name" value="RRM"/>
    <property type="match status" value="4"/>
</dbReference>
<feature type="compositionally biased region" description="Basic and acidic residues" evidence="3">
    <location>
        <begin position="1308"/>
        <end position="1335"/>
    </location>
</feature>
<feature type="compositionally biased region" description="Low complexity" evidence="3">
    <location>
        <begin position="684"/>
        <end position="693"/>
    </location>
</feature>
<feature type="compositionally biased region" description="Polar residues" evidence="3">
    <location>
        <begin position="1664"/>
        <end position="1682"/>
    </location>
</feature>
<dbReference type="Gene3D" id="3.30.70.330">
    <property type="match status" value="4"/>
</dbReference>
<feature type="compositionally biased region" description="Basic and acidic residues" evidence="3">
    <location>
        <begin position="2099"/>
        <end position="2145"/>
    </location>
</feature>
<evidence type="ECO:0000313" key="5">
    <source>
        <dbReference type="EMBL" id="KAK3104914.1"/>
    </source>
</evidence>
<dbReference type="Pfam" id="PF00076">
    <property type="entry name" value="RRM_1"/>
    <property type="match status" value="3"/>
</dbReference>
<feature type="compositionally biased region" description="Low complexity" evidence="3">
    <location>
        <begin position="1494"/>
        <end position="1505"/>
    </location>
</feature>
<feature type="compositionally biased region" description="Basic and acidic residues" evidence="3">
    <location>
        <begin position="149"/>
        <end position="160"/>
    </location>
</feature>
<feature type="compositionally biased region" description="Low complexity" evidence="3">
    <location>
        <begin position="913"/>
        <end position="925"/>
    </location>
</feature>
<feature type="compositionally biased region" description="Low complexity" evidence="3">
    <location>
        <begin position="1854"/>
        <end position="1877"/>
    </location>
</feature>
<feature type="compositionally biased region" description="Basic and acidic residues" evidence="3">
    <location>
        <begin position="1718"/>
        <end position="1728"/>
    </location>
</feature>
<feature type="region of interest" description="Disordered" evidence="3">
    <location>
        <begin position="677"/>
        <end position="731"/>
    </location>
</feature>
<feature type="compositionally biased region" description="Polar residues" evidence="3">
    <location>
        <begin position="592"/>
        <end position="605"/>
    </location>
</feature>
<feature type="compositionally biased region" description="Basic and acidic residues" evidence="3">
    <location>
        <begin position="1894"/>
        <end position="1953"/>
    </location>
</feature>
<evidence type="ECO:0000256" key="3">
    <source>
        <dbReference type="SAM" id="MobiDB-lite"/>
    </source>
</evidence>
<dbReference type="SUPFAM" id="SSF54928">
    <property type="entry name" value="RNA-binding domain, RBD"/>
    <property type="match status" value="2"/>
</dbReference>
<feature type="compositionally biased region" description="Basic and acidic residues" evidence="3">
    <location>
        <begin position="718"/>
        <end position="731"/>
    </location>
</feature>
<evidence type="ECO:0000256" key="2">
    <source>
        <dbReference type="PROSITE-ProRule" id="PRU00176"/>
    </source>
</evidence>
<feature type="compositionally biased region" description="Basic and acidic residues" evidence="3">
    <location>
        <begin position="939"/>
        <end position="952"/>
    </location>
</feature>
<feature type="compositionally biased region" description="Basic residues" evidence="3">
    <location>
        <begin position="2379"/>
        <end position="2388"/>
    </location>
</feature>
<feature type="compositionally biased region" description="Polar residues" evidence="3">
    <location>
        <begin position="1696"/>
        <end position="1717"/>
    </location>
</feature>
<feature type="compositionally biased region" description="Polar residues" evidence="3">
    <location>
        <begin position="1764"/>
        <end position="1775"/>
    </location>
</feature>
<feature type="region of interest" description="Disordered" evidence="3">
    <location>
        <begin position="1481"/>
        <end position="1511"/>
    </location>
</feature>
<feature type="region of interest" description="Disordered" evidence="3">
    <location>
        <begin position="591"/>
        <end position="642"/>
    </location>
</feature>
<keyword evidence="6" id="KW-1185">Reference proteome</keyword>
<feature type="compositionally biased region" description="Gly residues" evidence="3">
    <location>
        <begin position="135"/>
        <end position="147"/>
    </location>
</feature>
<feature type="compositionally biased region" description="Basic and acidic residues" evidence="3">
    <location>
        <begin position="2198"/>
        <end position="2234"/>
    </location>
</feature>
<feature type="compositionally biased region" description="Basic and acidic residues" evidence="3">
    <location>
        <begin position="1777"/>
        <end position="1791"/>
    </location>
</feature>
<feature type="domain" description="RRM" evidence="4">
    <location>
        <begin position="297"/>
        <end position="375"/>
    </location>
</feature>
<dbReference type="InterPro" id="IPR012677">
    <property type="entry name" value="Nucleotide-bd_a/b_plait_sf"/>
</dbReference>
<dbReference type="PANTHER" id="PTHR23189">
    <property type="entry name" value="RNA RECOGNITION MOTIF-CONTAINING"/>
    <property type="match status" value="1"/>
</dbReference>
<organism evidence="5 6">
    <name type="scientific">Pinctada imbricata</name>
    <name type="common">Atlantic pearl-oyster</name>
    <name type="synonym">Pinctada martensii</name>
    <dbReference type="NCBI Taxonomy" id="66713"/>
    <lineage>
        <taxon>Eukaryota</taxon>
        <taxon>Metazoa</taxon>
        <taxon>Spiralia</taxon>
        <taxon>Lophotrochozoa</taxon>
        <taxon>Mollusca</taxon>
        <taxon>Bivalvia</taxon>
        <taxon>Autobranchia</taxon>
        <taxon>Pteriomorphia</taxon>
        <taxon>Pterioida</taxon>
        <taxon>Pterioidea</taxon>
        <taxon>Pteriidae</taxon>
        <taxon>Pinctada</taxon>
    </lineage>
</organism>
<feature type="compositionally biased region" description="Polar residues" evidence="3">
    <location>
        <begin position="2646"/>
        <end position="2658"/>
    </location>
</feature>
<feature type="compositionally biased region" description="Basic residues" evidence="3">
    <location>
        <begin position="258"/>
        <end position="273"/>
    </location>
</feature>
<feature type="domain" description="RRM" evidence="4">
    <location>
        <begin position="6"/>
        <end position="80"/>
    </location>
</feature>
<feature type="compositionally biased region" description="Basic residues" evidence="3">
    <location>
        <begin position="2411"/>
        <end position="2426"/>
    </location>
</feature>
<accession>A0AA88YPN5</accession>
<feature type="compositionally biased region" description="Basic and acidic residues" evidence="3">
    <location>
        <begin position="1966"/>
        <end position="1989"/>
    </location>
</feature>
<feature type="compositionally biased region" description="Low complexity" evidence="3">
    <location>
        <begin position="231"/>
        <end position="257"/>
    </location>
</feature>
<evidence type="ECO:0000259" key="4">
    <source>
        <dbReference type="PROSITE" id="PS50102"/>
    </source>
</evidence>